<evidence type="ECO:0000313" key="2">
    <source>
        <dbReference type="Proteomes" id="UP000256253"/>
    </source>
</evidence>
<protein>
    <submittedName>
        <fullName evidence="1">Uncharacterized protein</fullName>
    </submittedName>
</protein>
<sequence>MLQYIDNCPPTPGHMHLVPAAVMPLQGAALNMPTMTVNLSHVVSWWLGLADVSPQRSPGSAVGFVVDF</sequence>
<dbReference type="Proteomes" id="UP000256253">
    <property type="component" value="Unassembled WGS sequence"/>
</dbReference>
<organism evidence="1 2">
    <name type="scientific">Calidifontibacter indicus</name>
    <dbReference type="NCBI Taxonomy" id="419650"/>
    <lineage>
        <taxon>Bacteria</taxon>
        <taxon>Bacillati</taxon>
        <taxon>Actinomycetota</taxon>
        <taxon>Actinomycetes</taxon>
        <taxon>Micrococcales</taxon>
        <taxon>Dermacoccaceae</taxon>
        <taxon>Calidifontibacter</taxon>
    </lineage>
</organism>
<comment type="caution">
    <text evidence="1">The sequence shown here is derived from an EMBL/GenBank/DDBJ whole genome shotgun (WGS) entry which is preliminary data.</text>
</comment>
<name>A0A3D9UK65_9MICO</name>
<gene>
    <name evidence="1" type="ORF">DFJ65_0673</name>
</gene>
<proteinExistence type="predicted"/>
<dbReference type="EMBL" id="QTUA01000001">
    <property type="protein sequence ID" value="REF29706.1"/>
    <property type="molecule type" value="Genomic_DNA"/>
</dbReference>
<reference evidence="1 2" key="1">
    <citation type="submission" date="2018-08" db="EMBL/GenBank/DDBJ databases">
        <title>Sequencing the genomes of 1000 actinobacteria strains.</title>
        <authorList>
            <person name="Klenk H.-P."/>
        </authorList>
    </citation>
    <scope>NUCLEOTIDE SEQUENCE [LARGE SCALE GENOMIC DNA]</scope>
    <source>
        <strain evidence="1 2">DSM 22967</strain>
    </source>
</reference>
<evidence type="ECO:0000313" key="1">
    <source>
        <dbReference type="EMBL" id="REF29706.1"/>
    </source>
</evidence>
<accession>A0A3D9UK65</accession>
<dbReference type="AlphaFoldDB" id="A0A3D9UK65"/>
<keyword evidence="2" id="KW-1185">Reference proteome</keyword>